<dbReference type="STRING" id="630390.A0A180GAE2"/>
<organism evidence="1">
    <name type="scientific">Puccinia triticina (isolate 1-1 / race 1 (BBBD))</name>
    <name type="common">Brown leaf rust fungus</name>
    <dbReference type="NCBI Taxonomy" id="630390"/>
    <lineage>
        <taxon>Eukaryota</taxon>
        <taxon>Fungi</taxon>
        <taxon>Dikarya</taxon>
        <taxon>Basidiomycota</taxon>
        <taxon>Pucciniomycotina</taxon>
        <taxon>Pucciniomycetes</taxon>
        <taxon>Pucciniales</taxon>
        <taxon>Pucciniaceae</taxon>
        <taxon>Puccinia</taxon>
    </lineage>
</organism>
<accession>A0A180GAE2</accession>
<evidence type="ECO:0000313" key="1">
    <source>
        <dbReference type="EMBL" id="OAV89641.1"/>
    </source>
</evidence>
<dbReference type="EMBL" id="ADAS02000122">
    <property type="protein sequence ID" value="OAV89641.1"/>
    <property type="molecule type" value="Genomic_DNA"/>
</dbReference>
<sequence length="172" mass="19358">MAFLLTQTLPASNVAMEMSLTKQIEKTKELPQAREVIAVPEVNYEEIKKGYKDSAERLILLGYGGVFGPKRDRLFGPDLYDSGVIEPLTKLAANPKNKVWIITARHWDELPNSISTIPGLHVGHSRGTRLDVPEGRIVPKLPEYAEEMAKMEDQLTKVLSSGYLKFLENDYM</sequence>
<dbReference type="Proteomes" id="UP000005240">
    <property type="component" value="Unassembled WGS sequence"/>
</dbReference>
<gene>
    <name evidence="1" type="ORF">PTTG_28621</name>
</gene>
<reference evidence="2" key="4">
    <citation type="submission" date="2025-05" db="UniProtKB">
        <authorList>
            <consortium name="EnsemblFungi"/>
        </authorList>
    </citation>
    <scope>IDENTIFICATION</scope>
    <source>
        <strain evidence="2">isolate 1-1 / race 1 (BBBD)</strain>
    </source>
</reference>
<reference evidence="1" key="1">
    <citation type="submission" date="2009-11" db="EMBL/GenBank/DDBJ databases">
        <authorList>
            <consortium name="The Broad Institute Genome Sequencing Platform"/>
            <person name="Ward D."/>
            <person name="Feldgarden M."/>
            <person name="Earl A."/>
            <person name="Young S.K."/>
            <person name="Zeng Q."/>
            <person name="Koehrsen M."/>
            <person name="Alvarado L."/>
            <person name="Berlin A."/>
            <person name="Bochicchio J."/>
            <person name="Borenstein D."/>
            <person name="Chapman S.B."/>
            <person name="Chen Z."/>
            <person name="Engels R."/>
            <person name="Freedman E."/>
            <person name="Gellesch M."/>
            <person name="Goldberg J."/>
            <person name="Griggs A."/>
            <person name="Gujja S."/>
            <person name="Heilman E."/>
            <person name="Heiman D."/>
            <person name="Hepburn T."/>
            <person name="Howarth C."/>
            <person name="Jen D."/>
            <person name="Larson L."/>
            <person name="Lewis B."/>
            <person name="Mehta T."/>
            <person name="Park D."/>
            <person name="Pearson M."/>
            <person name="Roberts A."/>
            <person name="Saif S."/>
            <person name="Shea T."/>
            <person name="Shenoy N."/>
            <person name="Sisk P."/>
            <person name="Stolte C."/>
            <person name="Sykes S."/>
            <person name="Thomson T."/>
            <person name="Walk T."/>
            <person name="White J."/>
            <person name="Yandava C."/>
            <person name="Izard J."/>
            <person name="Baranova O.V."/>
            <person name="Blanton J.M."/>
            <person name="Tanner A.C."/>
            <person name="Dewhirst F.E."/>
            <person name="Haas B."/>
            <person name="Nusbaum C."/>
            <person name="Birren B."/>
        </authorList>
    </citation>
    <scope>NUCLEOTIDE SEQUENCE [LARGE SCALE GENOMIC DNA]</scope>
    <source>
        <strain evidence="1">1-1 BBBD Race 1</strain>
    </source>
</reference>
<reference evidence="1" key="2">
    <citation type="submission" date="2016-05" db="EMBL/GenBank/DDBJ databases">
        <title>Comparative analysis highlights variable genome content of wheat rusts and divergence of the mating loci.</title>
        <authorList>
            <person name="Cuomo C.A."/>
            <person name="Bakkeren G."/>
            <person name="Szabo L."/>
            <person name="Khalil H."/>
            <person name="Joly D."/>
            <person name="Goldberg J."/>
            <person name="Young S."/>
            <person name="Zeng Q."/>
            <person name="Fellers J."/>
        </authorList>
    </citation>
    <scope>NUCLEOTIDE SEQUENCE [LARGE SCALE GENOMIC DNA]</scope>
    <source>
        <strain evidence="1">1-1 BBBD Race 1</strain>
    </source>
</reference>
<evidence type="ECO:0000313" key="3">
    <source>
        <dbReference type="Proteomes" id="UP000005240"/>
    </source>
</evidence>
<dbReference type="OrthoDB" id="2507482at2759"/>
<evidence type="ECO:0000313" key="2">
    <source>
        <dbReference type="EnsemblFungi" id="PTTG_28621-t43_1-p1"/>
    </source>
</evidence>
<dbReference type="EnsemblFungi" id="PTTG_28621-t43_1">
    <property type="protein sequence ID" value="PTTG_28621-t43_1-p1"/>
    <property type="gene ID" value="PTTG_28621"/>
</dbReference>
<keyword evidence="3" id="KW-1185">Reference proteome</keyword>
<protein>
    <submittedName>
        <fullName evidence="1 2">Uncharacterized protein</fullName>
    </submittedName>
</protein>
<name>A0A180GAE2_PUCT1</name>
<proteinExistence type="predicted"/>
<dbReference type="AlphaFoldDB" id="A0A180GAE2"/>
<reference evidence="2 3" key="3">
    <citation type="journal article" date="2017" name="G3 (Bethesda)">
        <title>Comparative analysis highlights variable genome content of wheat rusts and divergence of the mating loci.</title>
        <authorList>
            <person name="Cuomo C.A."/>
            <person name="Bakkeren G."/>
            <person name="Khalil H.B."/>
            <person name="Panwar V."/>
            <person name="Joly D."/>
            <person name="Linning R."/>
            <person name="Sakthikumar S."/>
            <person name="Song X."/>
            <person name="Adiconis X."/>
            <person name="Fan L."/>
            <person name="Goldberg J.M."/>
            <person name="Levin J.Z."/>
            <person name="Young S."/>
            <person name="Zeng Q."/>
            <person name="Anikster Y."/>
            <person name="Bruce M."/>
            <person name="Wang M."/>
            <person name="Yin C."/>
            <person name="McCallum B."/>
            <person name="Szabo L.J."/>
            <person name="Hulbert S."/>
            <person name="Chen X."/>
            <person name="Fellers J.P."/>
        </authorList>
    </citation>
    <scope>NUCLEOTIDE SEQUENCE</scope>
    <source>
        <strain evidence="2">isolate 1-1 / race 1 (BBBD)</strain>
        <strain evidence="3">Isolate 1-1 / race 1 (BBBD)</strain>
    </source>
</reference>
<dbReference type="VEuPathDB" id="FungiDB:PTTG_28621"/>